<protein>
    <submittedName>
        <fullName evidence="1">Uncharacterized protein</fullName>
    </submittedName>
</protein>
<comment type="caution">
    <text evidence="1">The sequence shown here is derived from an EMBL/GenBank/DDBJ whole genome shotgun (WGS) entry which is preliminary data.</text>
</comment>
<name>A0A1C1CEQ0_9EURO</name>
<evidence type="ECO:0000313" key="1">
    <source>
        <dbReference type="EMBL" id="OCT46979.1"/>
    </source>
</evidence>
<dbReference type="VEuPathDB" id="FungiDB:CLCR_02686"/>
<gene>
    <name evidence="1" type="ORF">CLCR_02686</name>
</gene>
<dbReference type="EMBL" id="LGRB01000014">
    <property type="protein sequence ID" value="OCT46979.1"/>
    <property type="molecule type" value="Genomic_DNA"/>
</dbReference>
<sequence>MGKGTVALDVPASRVSGPTSRTALKFYLACKVSVVFYLTTVLPDIPSRRSKVVRGYFQTTVLTRFAANTISYLLTIAFKVNFCFPMSIVDRAWEKAY</sequence>
<keyword evidence="2" id="KW-1185">Reference proteome</keyword>
<proteinExistence type="predicted"/>
<dbReference type="Proteomes" id="UP000094526">
    <property type="component" value="Unassembled WGS sequence"/>
</dbReference>
<organism evidence="1 2">
    <name type="scientific">Cladophialophora carrionii</name>
    <dbReference type="NCBI Taxonomy" id="86049"/>
    <lineage>
        <taxon>Eukaryota</taxon>
        <taxon>Fungi</taxon>
        <taxon>Dikarya</taxon>
        <taxon>Ascomycota</taxon>
        <taxon>Pezizomycotina</taxon>
        <taxon>Eurotiomycetes</taxon>
        <taxon>Chaetothyriomycetidae</taxon>
        <taxon>Chaetothyriales</taxon>
        <taxon>Herpotrichiellaceae</taxon>
        <taxon>Cladophialophora</taxon>
    </lineage>
</organism>
<dbReference type="AlphaFoldDB" id="A0A1C1CEQ0"/>
<accession>A0A1C1CEQ0</accession>
<evidence type="ECO:0000313" key="2">
    <source>
        <dbReference type="Proteomes" id="UP000094526"/>
    </source>
</evidence>
<reference evidence="2" key="1">
    <citation type="submission" date="2015-07" db="EMBL/GenBank/DDBJ databases">
        <authorList>
            <person name="Teixeira M.M."/>
            <person name="Souza R.C."/>
            <person name="Almeida L.G."/>
            <person name="Vicente V.A."/>
            <person name="de Hoog S."/>
            <person name="Bocca A.L."/>
            <person name="de Almeida S.R."/>
            <person name="Vasconcelos A.T."/>
            <person name="Felipe M.S."/>
        </authorList>
    </citation>
    <scope>NUCLEOTIDE SEQUENCE [LARGE SCALE GENOMIC DNA]</scope>
    <source>
        <strain evidence="2">KSF</strain>
    </source>
</reference>